<comment type="subcellular location">
    <subcellularLocation>
        <location evidence="1">Cytoplasm</location>
    </subcellularLocation>
</comment>
<dbReference type="PANTHER" id="PTHR10407:SF15">
    <property type="entry name" value="HUNTINGTIN INTERACTING PROTEIN 1"/>
    <property type="match status" value="1"/>
</dbReference>
<dbReference type="GO" id="GO:0030136">
    <property type="term" value="C:clathrin-coated vesicle"/>
    <property type="evidence" value="ECO:0007669"/>
    <property type="project" value="TreeGrafter"/>
</dbReference>
<evidence type="ECO:0000313" key="4">
    <source>
        <dbReference type="EMBL" id="KYM93413.1"/>
    </source>
</evidence>
<dbReference type="SUPFAM" id="SSF109885">
    <property type="entry name" value="I/LWEQ domain"/>
    <property type="match status" value="1"/>
</dbReference>
<proteinExistence type="predicted"/>
<dbReference type="GO" id="GO:0032051">
    <property type="term" value="F:clathrin light chain binding"/>
    <property type="evidence" value="ECO:0007669"/>
    <property type="project" value="TreeGrafter"/>
</dbReference>
<keyword evidence="2" id="KW-0963">Cytoplasm</keyword>
<keyword evidence="5" id="KW-1185">Reference proteome</keyword>
<dbReference type="GO" id="GO:0035615">
    <property type="term" value="F:clathrin adaptor activity"/>
    <property type="evidence" value="ECO:0007669"/>
    <property type="project" value="TreeGrafter"/>
</dbReference>
<dbReference type="Gene3D" id="1.20.1410.10">
    <property type="entry name" value="I/LWEQ domain"/>
    <property type="match status" value="1"/>
</dbReference>
<dbReference type="AlphaFoldDB" id="A0A151I680"/>
<dbReference type="GO" id="GO:0048268">
    <property type="term" value="P:clathrin coat assembly"/>
    <property type="evidence" value="ECO:0007669"/>
    <property type="project" value="TreeGrafter"/>
</dbReference>
<protein>
    <submittedName>
        <fullName evidence="4">Huntingtin-interacting protein 1</fullName>
    </submittedName>
</protein>
<evidence type="ECO:0000313" key="5">
    <source>
        <dbReference type="Proteomes" id="UP000078542"/>
    </source>
</evidence>
<dbReference type="GO" id="GO:0030864">
    <property type="term" value="C:cortical actin cytoskeleton"/>
    <property type="evidence" value="ECO:0007669"/>
    <property type="project" value="TreeGrafter"/>
</dbReference>
<dbReference type="GO" id="GO:0006897">
    <property type="term" value="P:endocytosis"/>
    <property type="evidence" value="ECO:0007669"/>
    <property type="project" value="InterPro"/>
</dbReference>
<name>A0A151I680_9HYME</name>
<reference evidence="4 5" key="1">
    <citation type="submission" date="2016-03" db="EMBL/GenBank/DDBJ databases">
        <title>Cyphomyrmex costatus WGS genome.</title>
        <authorList>
            <person name="Nygaard S."/>
            <person name="Hu H."/>
            <person name="Boomsma J."/>
            <person name="Zhang G."/>
        </authorList>
    </citation>
    <scope>NUCLEOTIDE SEQUENCE [LARGE SCALE GENOMIC DNA]</scope>
    <source>
        <strain evidence="4">MS0001</strain>
        <tissue evidence="4">Whole body</tissue>
    </source>
</reference>
<organism evidence="4 5">
    <name type="scientific">Cyphomyrmex costatus</name>
    <dbReference type="NCBI Taxonomy" id="456900"/>
    <lineage>
        <taxon>Eukaryota</taxon>
        <taxon>Metazoa</taxon>
        <taxon>Ecdysozoa</taxon>
        <taxon>Arthropoda</taxon>
        <taxon>Hexapoda</taxon>
        <taxon>Insecta</taxon>
        <taxon>Pterygota</taxon>
        <taxon>Neoptera</taxon>
        <taxon>Endopterygota</taxon>
        <taxon>Hymenoptera</taxon>
        <taxon>Apocrita</taxon>
        <taxon>Aculeata</taxon>
        <taxon>Formicoidea</taxon>
        <taxon>Formicidae</taxon>
        <taxon>Myrmicinae</taxon>
        <taxon>Cyphomyrmex</taxon>
    </lineage>
</organism>
<evidence type="ECO:0000259" key="3">
    <source>
        <dbReference type="PROSITE" id="PS50945"/>
    </source>
</evidence>
<evidence type="ECO:0000256" key="1">
    <source>
        <dbReference type="ARBA" id="ARBA00004496"/>
    </source>
</evidence>
<dbReference type="GO" id="GO:0007015">
    <property type="term" value="P:actin filament organization"/>
    <property type="evidence" value="ECO:0007669"/>
    <property type="project" value="TreeGrafter"/>
</dbReference>
<dbReference type="PROSITE" id="PS50945">
    <property type="entry name" value="I_LWEQ"/>
    <property type="match status" value="1"/>
</dbReference>
<dbReference type="InterPro" id="IPR030224">
    <property type="entry name" value="Sla2_fam"/>
</dbReference>
<evidence type="ECO:0000256" key="2">
    <source>
        <dbReference type="ARBA" id="ARBA00022490"/>
    </source>
</evidence>
<dbReference type="InterPro" id="IPR035964">
    <property type="entry name" value="I/LWEQ_dom_sf"/>
</dbReference>
<sequence length="83" mass="9105">MTGVQIVNVKSQLQKISFLINTLSSQNNVEIIGTLVESELQSIDKAIEETVAKIQDMLDKSRAADSGLKLKVNEQILDSCTDL</sequence>
<gene>
    <name evidence="4" type="ORF">ALC62_15991</name>
</gene>
<dbReference type="InterPro" id="IPR002558">
    <property type="entry name" value="ILWEQ_dom"/>
</dbReference>
<dbReference type="PANTHER" id="PTHR10407">
    <property type="entry name" value="HUNTINGTIN INTERACTING PROTEIN 1"/>
    <property type="match status" value="1"/>
</dbReference>
<feature type="domain" description="I/LWEQ" evidence="3">
    <location>
        <begin position="24"/>
        <end position="83"/>
    </location>
</feature>
<dbReference type="GO" id="GO:0080025">
    <property type="term" value="F:phosphatidylinositol-3,5-bisphosphate binding"/>
    <property type="evidence" value="ECO:0007669"/>
    <property type="project" value="TreeGrafter"/>
</dbReference>
<dbReference type="GO" id="GO:0051015">
    <property type="term" value="F:actin filament binding"/>
    <property type="evidence" value="ECO:0007669"/>
    <property type="project" value="TreeGrafter"/>
</dbReference>
<accession>A0A151I680</accession>
<dbReference type="STRING" id="456900.A0A151I680"/>
<dbReference type="Proteomes" id="UP000078542">
    <property type="component" value="Unassembled WGS sequence"/>
</dbReference>
<dbReference type="GO" id="GO:0043325">
    <property type="term" value="F:phosphatidylinositol-3,4-bisphosphate binding"/>
    <property type="evidence" value="ECO:0007669"/>
    <property type="project" value="TreeGrafter"/>
</dbReference>
<dbReference type="EMBL" id="KQ978503">
    <property type="protein sequence ID" value="KYM93413.1"/>
    <property type="molecule type" value="Genomic_DNA"/>
</dbReference>